<dbReference type="CDD" id="cd01763">
    <property type="entry name" value="Ubl_SUMO_like"/>
    <property type="match status" value="1"/>
</dbReference>
<dbReference type="PANTHER" id="PTHR10562">
    <property type="entry name" value="SMALL UBIQUITIN-RELATED MODIFIER"/>
    <property type="match status" value="1"/>
</dbReference>
<name>A0A284QTR4_ARMOS</name>
<dbReference type="STRING" id="47428.A0A284QTR4"/>
<keyword evidence="3" id="KW-1185">Reference proteome</keyword>
<gene>
    <name evidence="2" type="ORF">ARMOST_03179</name>
</gene>
<proteinExistence type="predicted"/>
<reference evidence="3" key="1">
    <citation type="journal article" date="2017" name="Nat. Ecol. Evol.">
        <title>Genome expansion and lineage-specific genetic innovations in the forest pathogenic fungi Armillaria.</title>
        <authorList>
            <person name="Sipos G."/>
            <person name="Prasanna A.N."/>
            <person name="Walter M.C."/>
            <person name="O'Connor E."/>
            <person name="Balint B."/>
            <person name="Krizsan K."/>
            <person name="Kiss B."/>
            <person name="Hess J."/>
            <person name="Varga T."/>
            <person name="Slot J."/>
            <person name="Riley R."/>
            <person name="Boka B."/>
            <person name="Rigling D."/>
            <person name="Barry K."/>
            <person name="Lee J."/>
            <person name="Mihaltcheva S."/>
            <person name="LaButti K."/>
            <person name="Lipzen A."/>
            <person name="Waldron R."/>
            <person name="Moloney N.M."/>
            <person name="Sperisen C."/>
            <person name="Kredics L."/>
            <person name="Vagvoelgyi C."/>
            <person name="Patrignani A."/>
            <person name="Fitzpatrick D."/>
            <person name="Nagy I."/>
            <person name="Doyle S."/>
            <person name="Anderson J.B."/>
            <person name="Grigoriev I.V."/>
            <person name="Gueldener U."/>
            <person name="Muensterkoetter M."/>
            <person name="Nagy L.G."/>
        </authorList>
    </citation>
    <scope>NUCLEOTIDE SEQUENCE [LARGE SCALE GENOMIC DNA]</scope>
    <source>
        <strain evidence="3">C18/9</strain>
    </source>
</reference>
<dbReference type="Pfam" id="PF11976">
    <property type="entry name" value="Rad60-SLD"/>
    <property type="match status" value="1"/>
</dbReference>
<dbReference type="OrthoDB" id="442921at2759"/>
<dbReference type="PROSITE" id="PS50053">
    <property type="entry name" value="UBIQUITIN_2"/>
    <property type="match status" value="1"/>
</dbReference>
<feature type="domain" description="Ubiquitin-like" evidence="1">
    <location>
        <begin position="28"/>
        <end position="113"/>
    </location>
</feature>
<dbReference type="InterPro" id="IPR000626">
    <property type="entry name" value="Ubiquitin-like_dom"/>
</dbReference>
<evidence type="ECO:0000313" key="2">
    <source>
        <dbReference type="EMBL" id="SJK99868.1"/>
    </source>
</evidence>
<dbReference type="Proteomes" id="UP000219338">
    <property type="component" value="Unassembled WGS sequence"/>
</dbReference>
<protein>
    <recommendedName>
        <fullName evidence="1">Ubiquitin-like domain-containing protein</fullName>
    </recommendedName>
</protein>
<evidence type="ECO:0000259" key="1">
    <source>
        <dbReference type="PROSITE" id="PS50053"/>
    </source>
</evidence>
<sequence>MATVSLSLLASTSTQSDPLIKDSPNWDTNVNLPTLQDLLQPSLEDIATSSGEQKTFKIKQTTKLDKMLHYFASSYGKEPSAFKFIYDGQRIDPEWTAEMYEMEDEDVIDAMIEHSYLCALQLLTDMSIEVGGSV</sequence>
<organism evidence="2 3">
    <name type="scientific">Armillaria ostoyae</name>
    <name type="common">Armillaria root rot fungus</name>
    <dbReference type="NCBI Taxonomy" id="47428"/>
    <lineage>
        <taxon>Eukaryota</taxon>
        <taxon>Fungi</taxon>
        <taxon>Dikarya</taxon>
        <taxon>Basidiomycota</taxon>
        <taxon>Agaricomycotina</taxon>
        <taxon>Agaricomycetes</taxon>
        <taxon>Agaricomycetidae</taxon>
        <taxon>Agaricales</taxon>
        <taxon>Marasmiineae</taxon>
        <taxon>Physalacriaceae</taxon>
        <taxon>Armillaria</taxon>
    </lineage>
</organism>
<dbReference type="AlphaFoldDB" id="A0A284QTR4"/>
<dbReference type="EMBL" id="FUEG01000002">
    <property type="protein sequence ID" value="SJK99868.1"/>
    <property type="molecule type" value="Genomic_DNA"/>
</dbReference>
<accession>A0A284QTR4</accession>
<dbReference type="InterPro" id="IPR022617">
    <property type="entry name" value="Rad60/SUMO-like_dom"/>
</dbReference>
<dbReference type="InterPro" id="IPR029071">
    <property type="entry name" value="Ubiquitin-like_domsf"/>
</dbReference>
<dbReference type="Gene3D" id="3.10.20.90">
    <property type="entry name" value="Phosphatidylinositol 3-kinase Catalytic Subunit, Chain A, domain 1"/>
    <property type="match status" value="1"/>
</dbReference>
<evidence type="ECO:0000313" key="3">
    <source>
        <dbReference type="Proteomes" id="UP000219338"/>
    </source>
</evidence>
<dbReference type="SUPFAM" id="SSF54236">
    <property type="entry name" value="Ubiquitin-like"/>
    <property type="match status" value="1"/>
</dbReference>